<dbReference type="EMBL" id="JAANIT010010293">
    <property type="protein sequence ID" value="KAG1524450.1"/>
    <property type="molecule type" value="Genomic_DNA"/>
</dbReference>
<feature type="compositionally biased region" description="Low complexity" evidence="1">
    <location>
        <begin position="69"/>
        <end position="78"/>
    </location>
</feature>
<dbReference type="Proteomes" id="UP000717996">
    <property type="component" value="Unassembled WGS sequence"/>
</dbReference>
<evidence type="ECO:0000256" key="1">
    <source>
        <dbReference type="SAM" id="MobiDB-lite"/>
    </source>
</evidence>
<feature type="compositionally biased region" description="Low complexity" evidence="1">
    <location>
        <begin position="1"/>
        <end position="16"/>
    </location>
</feature>
<dbReference type="AlphaFoldDB" id="A0A9P6XMJ2"/>
<gene>
    <name evidence="2" type="ORF">G6F51_014425</name>
</gene>
<evidence type="ECO:0000313" key="2">
    <source>
        <dbReference type="EMBL" id="KAG1524450.1"/>
    </source>
</evidence>
<sequence>MTQAGLAEAGAEAEAGNDMPAIVRQGRVSDKLSQCSTSAATACTASSHSTILNMRPGTRRRSTAIAPGSSSTASGESSSRVRLAQAA</sequence>
<feature type="region of interest" description="Disordered" evidence="1">
    <location>
        <begin position="50"/>
        <end position="87"/>
    </location>
</feature>
<organism evidence="2 3">
    <name type="scientific">Rhizopus oryzae</name>
    <name type="common">Mucormycosis agent</name>
    <name type="synonym">Rhizopus arrhizus var. delemar</name>
    <dbReference type="NCBI Taxonomy" id="64495"/>
    <lineage>
        <taxon>Eukaryota</taxon>
        <taxon>Fungi</taxon>
        <taxon>Fungi incertae sedis</taxon>
        <taxon>Mucoromycota</taxon>
        <taxon>Mucoromycotina</taxon>
        <taxon>Mucoromycetes</taxon>
        <taxon>Mucorales</taxon>
        <taxon>Mucorineae</taxon>
        <taxon>Rhizopodaceae</taxon>
        <taxon>Rhizopus</taxon>
    </lineage>
</organism>
<reference evidence="2" key="1">
    <citation type="journal article" date="2020" name="Microb. Genom.">
        <title>Genetic diversity of clinical and environmental Mucorales isolates obtained from an investigation of mucormycosis cases among solid organ transplant recipients.</title>
        <authorList>
            <person name="Nguyen M.H."/>
            <person name="Kaul D."/>
            <person name="Muto C."/>
            <person name="Cheng S.J."/>
            <person name="Richter R.A."/>
            <person name="Bruno V.M."/>
            <person name="Liu G."/>
            <person name="Beyhan S."/>
            <person name="Sundermann A.J."/>
            <person name="Mounaud S."/>
            <person name="Pasculle A.W."/>
            <person name="Nierman W.C."/>
            <person name="Driscoll E."/>
            <person name="Cumbie R."/>
            <person name="Clancy C.J."/>
            <person name="Dupont C.L."/>
        </authorList>
    </citation>
    <scope>NUCLEOTIDE SEQUENCE</scope>
    <source>
        <strain evidence="2">GL16</strain>
    </source>
</reference>
<feature type="region of interest" description="Disordered" evidence="1">
    <location>
        <begin position="1"/>
        <end position="20"/>
    </location>
</feature>
<protein>
    <submittedName>
        <fullName evidence="2">Uncharacterized protein</fullName>
    </submittedName>
</protein>
<proteinExistence type="predicted"/>
<evidence type="ECO:0000313" key="3">
    <source>
        <dbReference type="Proteomes" id="UP000717996"/>
    </source>
</evidence>
<name>A0A9P6XMJ2_RHIOR</name>
<comment type="caution">
    <text evidence="2">The sequence shown here is derived from an EMBL/GenBank/DDBJ whole genome shotgun (WGS) entry which is preliminary data.</text>
</comment>
<accession>A0A9P6XMJ2</accession>